<keyword evidence="2" id="KW-1015">Disulfide bond</keyword>
<keyword evidence="1" id="KW-0677">Repeat</keyword>
<evidence type="ECO:0000313" key="5">
    <source>
        <dbReference type="EMBL" id="KAH0812525.1"/>
    </source>
</evidence>
<keyword evidence="3" id="KW-0393">Immunoglobulin domain</keyword>
<dbReference type="EMBL" id="JABDTM020025975">
    <property type="protein sequence ID" value="KAH0812525.1"/>
    <property type="molecule type" value="Genomic_DNA"/>
</dbReference>
<feature type="chain" id="PRO_5035170033" description="Ig-like domain-containing protein" evidence="4">
    <location>
        <begin position="16"/>
        <end position="250"/>
    </location>
</feature>
<dbReference type="PANTHER" id="PTHR12231:SF105">
    <property type="entry name" value="LACHESIN-LIKE PROTEIN"/>
    <property type="match status" value="1"/>
</dbReference>
<evidence type="ECO:0000256" key="3">
    <source>
        <dbReference type="ARBA" id="ARBA00023319"/>
    </source>
</evidence>
<evidence type="ECO:0000256" key="4">
    <source>
        <dbReference type="SAM" id="SignalP"/>
    </source>
</evidence>
<name>A0A8J6L918_TENMO</name>
<dbReference type="InterPro" id="IPR051170">
    <property type="entry name" value="Neural/epithelial_adhesion"/>
</dbReference>
<dbReference type="GO" id="GO:0043005">
    <property type="term" value="C:neuron projection"/>
    <property type="evidence" value="ECO:0007669"/>
    <property type="project" value="TreeGrafter"/>
</dbReference>
<proteinExistence type="predicted"/>
<reference evidence="5" key="2">
    <citation type="submission" date="2021-08" db="EMBL/GenBank/DDBJ databases">
        <authorList>
            <person name="Eriksson T."/>
        </authorList>
    </citation>
    <scope>NUCLEOTIDE SEQUENCE</scope>
    <source>
        <strain evidence="5">Stoneville</strain>
        <tissue evidence="5">Whole head</tissue>
    </source>
</reference>
<dbReference type="PANTHER" id="PTHR12231">
    <property type="entry name" value="CTX-RELATED TYPE I TRANSMEMBRANE PROTEIN"/>
    <property type="match status" value="1"/>
</dbReference>
<reference evidence="5" key="1">
    <citation type="journal article" date="2020" name="J Insects Food Feed">
        <title>The yellow mealworm (Tenebrio molitor) genome: a resource for the emerging insects as food and feed industry.</title>
        <authorList>
            <person name="Eriksson T."/>
            <person name="Andere A."/>
            <person name="Kelstrup H."/>
            <person name="Emery V."/>
            <person name="Picard C."/>
        </authorList>
    </citation>
    <scope>NUCLEOTIDE SEQUENCE</scope>
    <source>
        <strain evidence="5">Stoneville</strain>
        <tissue evidence="5">Whole head</tissue>
    </source>
</reference>
<accession>A0A8J6L918</accession>
<dbReference type="InterPro" id="IPR036179">
    <property type="entry name" value="Ig-like_dom_sf"/>
</dbReference>
<protein>
    <recommendedName>
        <fullName evidence="7">Ig-like domain-containing protein</fullName>
    </recommendedName>
</protein>
<gene>
    <name evidence="5" type="ORF">GEV33_010261</name>
</gene>
<dbReference type="SUPFAM" id="SSF48726">
    <property type="entry name" value="Immunoglobulin"/>
    <property type="match status" value="1"/>
</dbReference>
<evidence type="ECO:0000256" key="2">
    <source>
        <dbReference type="ARBA" id="ARBA00023157"/>
    </source>
</evidence>
<comment type="caution">
    <text evidence="5">The sequence shown here is derived from an EMBL/GenBank/DDBJ whole genome shotgun (WGS) entry which is preliminary data.</text>
</comment>
<evidence type="ECO:0008006" key="7">
    <source>
        <dbReference type="Google" id="ProtNLM"/>
    </source>
</evidence>
<dbReference type="AlphaFoldDB" id="A0A8J6L918"/>
<keyword evidence="6" id="KW-1185">Reference proteome</keyword>
<feature type="signal peptide" evidence="4">
    <location>
        <begin position="1"/>
        <end position="15"/>
    </location>
</feature>
<dbReference type="InterPro" id="IPR013783">
    <property type="entry name" value="Ig-like_fold"/>
</dbReference>
<evidence type="ECO:0000256" key="1">
    <source>
        <dbReference type="ARBA" id="ARBA00022737"/>
    </source>
</evidence>
<keyword evidence="4" id="KW-0732">Signal</keyword>
<sequence>MLCFILINLVYGTASLKVEDLTAGSSTSLKFSMESPDFAGPIKNVTVAIGREAVLSCSVTDLGHYKSSDNGPLGKDEVPVGGRTSMPPYIVKIHLAPHYGNDYAAPAKQPSLIINYKIITPFPFWGRAPAGLLTRAASLRSVGWMKADDQTILSLHTRVITHNPRISVTHDDSLRTWQLRIRQLKESDRGCYMCQINTGEMKKQLGCVDVQDARLVPVCRRIGKQESILRKQTEKAQSKIGKLDGAQSDC</sequence>
<dbReference type="Gene3D" id="2.60.40.10">
    <property type="entry name" value="Immunoglobulins"/>
    <property type="match status" value="1"/>
</dbReference>
<dbReference type="Proteomes" id="UP000719412">
    <property type="component" value="Unassembled WGS sequence"/>
</dbReference>
<evidence type="ECO:0000313" key="6">
    <source>
        <dbReference type="Proteomes" id="UP000719412"/>
    </source>
</evidence>
<organism evidence="5 6">
    <name type="scientific">Tenebrio molitor</name>
    <name type="common">Yellow mealworm beetle</name>
    <dbReference type="NCBI Taxonomy" id="7067"/>
    <lineage>
        <taxon>Eukaryota</taxon>
        <taxon>Metazoa</taxon>
        <taxon>Ecdysozoa</taxon>
        <taxon>Arthropoda</taxon>
        <taxon>Hexapoda</taxon>
        <taxon>Insecta</taxon>
        <taxon>Pterygota</taxon>
        <taxon>Neoptera</taxon>
        <taxon>Endopterygota</taxon>
        <taxon>Coleoptera</taxon>
        <taxon>Polyphaga</taxon>
        <taxon>Cucujiformia</taxon>
        <taxon>Tenebrionidae</taxon>
        <taxon>Tenebrio</taxon>
    </lineage>
</organism>